<dbReference type="Proteomes" id="UP001152622">
    <property type="component" value="Chromosome 5"/>
</dbReference>
<dbReference type="EMBL" id="JAINUF010000005">
    <property type="protein sequence ID" value="KAJ8360114.1"/>
    <property type="molecule type" value="Genomic_DNA"/>
</dbReference>
<feature type="region of interest" description="Disordered" evidence="1">
    <location>
        <begin position="20"/>
        <end position="61"/>
    </location>
</feature>
<name>A0A9Q1FJZ6_SYNKA</name>
<evidence type="ECO:0000256" key="1">
    <source>
        <dbReference type="SAM" id="MobiDB-lite"/>
    </source>
</evidence>
<gene>
    <name evidence="2" type="ORF">SKAU_G00166390</name>
</gene>
<reference evidence="2" key="1">
    <citation type="journal article" date="2023" name="Science">
        <title>Genome structures resolve the early diversification of teleost fishes.</title>
        <authorList>
            <person name="Parey E."/>
            <person name="Louis A."/>
            <person name="Montfort J."/>
            <person name="Bouchez O."/>
            <person name="Roques C."/>
            <person name="Iampietro C."/>
            <person name="Lluch J."/>
            <person name="Castinel A."/>
            <person name="Donnadieu C."/>
            <person name="Desvignes T."/>
            <person name="Floi Bucao C."/>
            <person name="Jouanno E."/>
            <person name="Wen M."/>
            <person name="Mejri S."/>
            <person name="Dirks R."/>
            <person name="Jansen H."/>
            <person name="Henkel C."/>
            <person name="Chen W.J."/>
            <person name="Zahm M."/>
            <person name="Cabau C."/>
            <person name="Klopp C."/>
            <person name="Thompson A.W."/>
            <person name="Robinson-Rechavi M."/>
            <person name="Braasch I."/>
            <person name="Lecointre G."/>
            <person name="Bobe J."/>
            <person name="Postlethwait J.H."/>
            <person name="Berthelot C."/>
            <person name="Roest Crollius H."/>
            <person name="Guiguen Y."/>
        </authorList>
    </citation>
    <scope>NUCLEOTIDE SEQUENCE</scope>
    <source>
        <strain evidence="2">WJC10195</strain>
    </source>
</reference>
<keyword evidence="3" id="KW-1185">Reference proteome</keyword>
<evidence type="ECO:0000313" key="2">
    <source>
        <dbReference type="EMBL" id="KAJ8360114.1"/>
    </source>
</evidence>
<proteinExistence type="predicted"/>
<comment type="caution">
    <text evidence="2">The sequence shown here is derived from an EMBL/GenBank/DDBJ whole genome shotgun (WGS) entry which is preliminary data.</text>
</comment>
<protein>
    <submittedName>
        <fullName evidence="2">Uncharacterized protein</fullName>
    </submittedName>
</protein>
<dbReference type="AlphaFoldDB" id="A0A9Q1FJZ6"/>
<evidence type="ECO:0000313" key="3">
    <source>
        <dbReference type="Proteomes" id="UP001152622"/>
    </source>
</evidence>
<organism evidence="2 3">
    <name type="scientific">Synaphobranchus kaupii</name>
    <name type="common">Kaup's arrowtooth eel</name>
    <dbReference type="NCBI Taxonomy" id="118154"/>
    <lineage>
        <taxon>Eukaryota</taxon>
        <taxon>Metazoa</taxon>
        <taxon>Chordata</taxon>
        <taxon>Craniata</taxon>
        <taxon>Vertebrata</taxon>
        <taxon>Euteleostomi</taxon>
        <taxon>Actinopterygii</taxon>
        <taxon>Neopterygii</taxon>
        <taxon>Teleostei</taxon>
        <taxon>Anguilliformes</taxon>
        <taxon>Synaphobranchidae</taxon>
        <taxon>Synaphobranchus</taxon>
    </lineage>
</organism>
<accession>A0A9Q1FJZ6</accession>
<sequence length="155" mass="16210">MHVPLAPCSRAAAARECDLPQTAAREPPGNGSLAAARSLRPAKPLQMSGGAAASTRTPRRHLAYCTAPSRHASAGDSHNSHRFGPSLPHRSFYSLSQHLHVCAHPCGYVSHRAWDLGDLGGPGGLSQRGDAAPLYPRACSGHCGPFPKQAPAARV</sequence>